<evidence type="ECO:0000256" key="1">
    <source>
        <dbReference type="ARBA" id="ARBA00022801"/>
    </source>
</evidence>
<feature type="domain" description="PPM-type phosphatase" evidence="4">
    <location>
        <begin position="139"/>
        <end position="355"/>
    </location>
</feature>
<dbReference type="InterPro" id="IPR052016">
    <property type="entry name" value="Bact_Sigma-Reg"/>
</dbReference>
<dbReference type="AlphaFoldDB" id="A0A1I7BYH6"/>
<dbReference type="SUPFAM" id="SSF81606">
    <property type="entry name" value="PP2C-like"/>
    <property type="match status" value="1"/>
</dbReference>
<keyword evidence="3" id="KW-0472">Membrane</keyword>
<organism evidence="5 6">
    <name type="scientific">Geodermatophilus amargosae</name>
    <dbReference type="NCBI Taxonomy" id="1296565"/>
    <lineage>
        <taxon>Bacteria</taxon>
        <taxon>Bacillati</taxon>
        <taxon>Actinomycetota</taxon>
        <taxon>Actinomycetes</taxon>
        <taxon>Geodermatophilales</taxon>
        <taxon>Geodermatophilaceae</taxon>
        <taxon>Geodermatophilus</taxon>
    </lineage>
</organism>
<keyword evidence="6" id="KW-1185">Reference proteome</keyword>
<dbReference type="Gene3D" id="3.60.40.10">
    <property type="entry name" value="PPM-type phosphatase domain"/>
    <property type="match status" value="1"/>
</dbReference>
<evidence type="ECO:0000256" key="3">
    <source>
        <dbReference type="SAM" id="Phobius"/>
    </source>
</evidence>
<dbReference type="PANTHER" id="PTHR43156">
    <property type="entry name" value="STAGE II SPORULATION PROTEIN E-RELATED"/>
    <property type="match status" value="1"/>
</dbReference>
<reference evidence="6" key="1">
    <citation type="submission" date="2016-10" db="EMBL/GenBank/DDBJ databases">
        <authorList>
            <person name="Varghese N."/>
            <person name="Submissions S."/>
        </authorList>
    </citation>
    <scope>NUCLEOTIDE SEQUENCE [LARGE SCALE GENOMIC DNA]</scope>
    <source>
        <strain evidence="6">DSM 46136</strain>
    </source>
</reference>
<dbReference type="STRING" id="1296565.SAMN05660657_03925"/>
<feature type="transmembrane region" description="Helical" evidence="3">
    <location>
        <begin position="81"/>
        <end position="102"/>
    </location>
</feature>
<keyword evidence="3" id="KW-0812">Transmembrane</keyword>
<evidence type="ECO:0000313" key="5">
    <source>
        <dbReference type="EMBL" id="SFT92221.1"/>
    </source>
</evidence>
<dbReference type="InterPro" id="IPR036457">
    <property type="entry name" value="PPM-type-like_dom_sf"/>
</dbReference>
<evidence type="ECO:0000313" key="6">
    <source>
        <dbReference type="Proteomes" id="UP000199546"/>
    </source>
</evidence>
<dbReference type="PANTHER" id="PTHR43156:SF2">
    <property type="entry name" value="STAGE II SPORULATION PROTEIN E"/>
    <property type="match status" value="1"/>
</dbReference>
<dbReference type="Proteomes" id="UP000199546">
    <property type="component" value="Unassembled WGS sequence"/>
</dbReference>
<dbReference type="GO" id="GO:0016791">
    <property type="term" value="F:phosphatase activity"/>
    <property type="evidence" value="ECO:0007669"/>
    <property type="project" value="TreeGrafter"/>
</dbReference>
<dbReference type="SMART" id="SM00331">
    <property type="entry name" value="PP2C_SIG"/>
    <property type="match status" value="1"/>
</dbReference>
<proteinExistence type="predicted"/>
<feature type="transmembrane region" description="Helical" evidence="3">
    <location>
        <begin position="50"/>
        <end position="69"/>
    </location>
</feature>
<keyword evidence="1" id="KW-0378">Hydrolase</keyword>
<dbReference type="RefSeq" id="WP_245784835.1">
    <property type="nucleotide sequence ID" value="NZ_FPBA01000016.1"/>
</dbReference>
<gene>
    <name evidence="5" type="ORF">SAMN05660657_03925</name>
</gene>
<dbReference type="InterPro" id="IPR001932">
    <property type="entry name" value="PPM-type_phosphatase-like_dom"/>
</dbReference>
<name>A0A1I7BYH6_9ACTN</name>
<keyword evidence="3" id="KW-1133">Transmembrane helix</keyword>
<evidence type="ECO:0000256" key="2">
    <source>
        <dbReference type="SAM" id="MobiDB-lite"/>
    </source>
</evidence>
<evidence type="ECO:0000259" key="4">
    <source>
        <dbReference type="SMART" id="SM00331"/>
    </source>
</evidence>
<dbReference type="EMBL" id="FPBA01000016">
    <property type="protein sequence ID" value="SFT92221.1"/>
    <property type="molecule type" value="Genomic_DNA"/>
</dbReference>
<dbReference type="Pfam" id="PF07228">
    <property type="entry name" value="SpoIIE"/>
    <property type="match status" value="1"/>
</dbReference>
<sequence>MDGVIRVHGLPLLFLLVPVVLDLALGREQVVLGLVAVSPLVAAPLAGRRATAAYGVVALLAAAVLGVYDRQYTDEALPAQAVRLAAVAVAGAVAVGVCALRLRREAELTRVSAEAASVRASLALGETLQRHLLGPPPIVPHLQSAARYLPAVRGTRVGGDWYDAFPAQDGATVLVIGDVAGHDPQAAAAMAEIRGMLRAVAVGVTSPAQVLTALDRVMAHPSAPTLATVVVATVTPTREGARLCWSNAGHPPPALVGADGSARLLERSPERLVGVAPGAPRTDAELALRPGDTLLLYTDGLVERRDGTLDQGTARLLDELAARAGTSLGDLCDGLLGAVTGAAPHDDVALLAVRVPAQPPGPAVGTQPSAPRQVSPIDLEGRRAL</sequence>
<feature type="region of interest" description="Disordered" evidence="2">
    <location>
        <begin position="359"/>
        <end position="385"/>
    </location>
</feature>
<accession>A0A1I7BYH6</accession>
<protein>
    <submittedName>
        <fullName evidence="5">Serine phosphatase RsbU, regulator of sigma subunit</fullName>
    </submittedName>
</protein>